<dbReference type="PROSITE" id="PS50240">
    <property type="entry name" value="TRYPSIN_DOM"/>
    <property type="match status" value="1"/>
</dbReference>
<keyword evidence="6" id="KW-1015">Disulfide bond</keyword>
<dbReference type="Proteomes" id="UP000076407">
    <property type="component" value="Unassembled WGS sequence"/>
</dbReference>
<keyword evidence="3" id="KW-0399">Innate immunity</keyword>
<evidence type="ECO:0000259" key="10">
    <source>
        <dbReference type="PROSITE" id="PS50240"/>
    </source>
</evidence>
<feature type="chain" id="PRO_5008142741" description="Peptidase S1 domain-containing protein" evidence="9">
    <location>
        <begin position="28"/>
        <end position="508"/>
    </location>
</feature>
<keyword evidence="2" id="KW-0964">Secreted</keyword>
<dbReference type="PANTHER" id="PTHR24256">
    <property type="entry name" value="TRYPTASE-RELATED"/>
    <property type="match status" value="1"/>
</dbReference>
<dbReference type="GO" id="GO:0005576">
    <property type="term" value="C:extracellular region"/>
    <property type="evidence" value="ECO:0007669"/>
    <property type="project" value="UniProtKB-SubCell"/>
</dbReference>
<organism evidence="11 12">
    <name type="scientific">Anopheles quadriannulatus</name>
    <name type="common">Mosquito</name>
    <dbReference type="NCBI Taxonomy" id="34691"/>
    <lineage>
        <taxon>Eukaryota</taxon>
        <taxon>Metazoa</taxon>
        <taxon>Ecdysozoa</taxon>
        <taxon>Arthropoda</taxon>
        <taxon>Hexapoda</taxon>
        <taxon>Insecta</taxon>
        <taxon>Pterygota</taxon>
        <taxon>Neoptera</taxon>
        <taxon>Endopterygota</taxon>
        <taxon>Diptera</taxon>
        <taxon>Nematocera</taxon>
        <taxon>Culicoidea</taxon>
        <taxon>Culicidae</taxon>
        <taxon>Anophelinae</taxon>
        <taxon>Anopheles</taxon>
    </lineage>
</organism>
<dbReference type="SMART" id="SM00020">
    <property type="entry name" value="Tryp_SPc"/>
    <property type="match status" value="1"/>
</dbReference>
<dbReference type="PRINTS" id="PR00722">
    <property type="entry name" value="CHYMOTRYPSIN"/>
</dbReference>
<evidence type="ECO:0000256" key="7">
    <source>
        <dbReference type="ARBA" id="ARBA00023180"/>
    </source>
</evidence>
<sequence length="508" mass="57430">MVRETVPWQVAGIFAILLLHNVCYSFAQDELQIKDFNDNECGKRLAQREGLVKGGYSTRPGDWPWHVALYQRGINSDGFEYACGGSIVHRYLVLTAAHCVTFAASRRKIPTENLQLKMGRFNLSNDAEEHAEEFSVIETIVHVGFRPTTFENDIAILRVEIPIIFNDYIQPVCLWKRDDGFVLPSVHDQSGTVVGWGLSEENRLGAVLNEALMPVVDSLTCLASDRAFFGRLLGIDDPILGHPNIRLINQGNCGRNEHIYEFGEDRKPIFKQYPWMVTLRHPFVDSEYVPCNGVLLNRNYVLTTNCVDLQDEISVTLGDYDTSKTKDCGTIDGREQCVSGVQTVSVGQLFRKDNLVLARLTVPAVIGRRDHIESICLPVTPQQRERLYNRYIMTGWKESGSDARILQRALLEAIDLNKCRAEFQTSSYASEASKQIDSRTICARNINDPSRSPQCNDYQPGSAIQAIEKKSNRYLLYGLQTSISYCSVPEQYIAISKYLQWILDNIRG</sequence>
<reference evidence="11" key="1">
    <citation type="submission" date="2020-05" db="UniProtKB">
        <authorList>
            <consortium name="EnsemblMetazoa"/>
        </authorList>
    </citation>
    <scope>IDENTIFICATION</scope>
    <source>
        <strain evidence="11">SANGQUA</strain>
    </source>
</reference>
<evidence type="ECO:0000256" key="9">
    <source>
        <dbReference type="SAM" id="SignalP"/>
    </source>
</evidence>
<keyword evidence="12" id="KW-1185">Reference proteome</keyword>
<dbReference type="VEuPathDB" id="VectorBase:AQUA006999"/>
<feature type="domain" description="Peptidase S1" evidence="10">
    <location>
        <begin position="52"/>
        <end position="507"/>
    </location>
</feature>
<evidence type="ECO:0000256" key="8">
    <source>
        <dbReference type="ARBA" id="ARBA00024195"/>
    </source>
</evidence>
<keyword evidence="5" id="KW-0391">Immunity</keyword>
<dbReference type="InterPro" id="IPR001314">
    <property type="entry name" value="Peptidase_S1A"/>
</dbReference>
<dbReference type="InterPro" id="IPR009003">
    <property type="entry name" value="Peptidase_S1_PA"/>
</dbReference>
<dbReference type="CDD" id="cd00190">
    <property type="entry name" value="Tryp_SPc"/>
    <property type="match status" value="1"/>
</dbReference>
<dbReference type="GO" id="GO:0004252">
    <property type="term" value="F:serine-type endopeptidase activity"/>
    <property type="evidence" value="ECO:0007669"/>
    <property type="project" value="InterPro"/>
</dbReference>
<accession>A0A182XB02</accession>
<keyword evidence="7" id="KW-0325">Glycoprotein</keyword>
<evidence type="ECO:0000256" key="4">
    <source>
        <dbReference type="ARBA" id="ARBA00022729"/>
    </source>
</evidence>
<dbReference type="EnsemblMetazoa" id="AQUA006999-RA">
    <property type="protein sequence ID" value="AQUA006999-PA"/>
    <property type="gene ID" value="AQUA006999"/>
</dbReference>
<comment type="similarity">
    <text evidence="8">Belongs to the peptidase S1 family. CLIP subfamily.</text>
</comment>
<dbReference type="SUPFAM" id="SSF50494">
    <property type="entry name" value="Trypsin-like serine proteases"/>
    <property type="match status" value="2"/>
</dbReference>
<evidence type="ECO:0000313" key="11">
    <source>
        <dbReference type="EnsemblMetazoa" id="AQUA006999-PA"/>
    </source>
</evidence>
<keyword evidence="4 9" id="KW-0732">Signal</keyword>
<dbReference type="InterPro" id="IPR001254">
    <property type="entry name" value="Trypsin_dom"/>
</dbReference>
<dbReference type="InterPro" id="IPR051487">
    <property type="entry name" value="Ser/Thr_Proteases_Immune/Dev"/>
</dbReference>
<dbReference type="GO" id="GO:0045087">
    <property type="term" value="P:innate immune response"/>
    <property type="evidence" value="ECO:0007669"/>
    <property type="project" value="UniProtKB-KW"/>
</dbReference>
<evidence type="ECO:0000256" key="1">
    <source>
        <dbReference type="ARBA" id="ARBA00004613"/>
    </source>
</evidence>
<dbReference type="AlphaFoldDB" id="A0A182XB02"/>
<dbReference type="InterPro" id="IPR043504">
    <property type="entry name" value="Peptidase_S1_PA_chymotrypsin"/>
</dbReference>
<name>A0A182XB02_ANOQN</name>
<dbReference type="STRING" id="34691.A0A182XB02"/>
<dbReference type="Gene3D" id="2.40.10.10">
    <property type="entry name" value="Trypsin-like serine proteases"/>
    <property type="match status" value="3"/>
</dbReference>
<evidence type="ECO:0000256" key="5">
    <source>
        <dbReference type="ARBA" id="ARBA00022859"/>
    </source>
</evidence>
<evidence type="ECO:0000256" key="3">
    <source>
        <dbReference type="ARBA" id="ARBA00022588"/>
    </source>
</evidence>
<feature type="signal peptide" evidence="9">
    <location>
        <begin position="1"/>
        <end position="27"/>
    </location>
</feature>
<evidence type="ECO:0000256" key="2">
    <source>
        <dbReference type="ARBA" id="ARBA00022525"/>
    </source>
</evidence>
<evidence type="ECO:0000256" key="6">
    <source>
        <dbReference type="ARBA" id="ARBA00023157"/>
    </source>
</evidence>
<proteinExistence type="inferred from homology"/>
<dbReference type="GO" id="GO:0006508">
    <property type="term" value="P:proteolysis"/>
    <property type="evidence" value="ECO:0007669"/>
    <property type="project" value="InterPro"/>
</dbReference>
<dbReference type="FunFam" id="2.40.10.10:FF:000068">
    <property type="entry name" value="transmembrane protease serine 2"/>
    <property type="match status" value="1"/>
</dbReference>
<comment type="subcellular location">
    <subcellularLocation>
        <location evidence="1">Secreted</location>
    </subcellularLocation>
</comment>
<dbReference type="PROSITE" id="PS00134">
    <property type="entry name" value="TRYPSIN_HIS"/>
    <property type="match status" value="1"/>
</dbReference>
<protein>
    <recommendedName>
        <fullName evidence="10">Peptidase S1 domain-containing protein</fullName>
    </recommendedName>
</protein>
<dbReference type="Pfam" id="PF00089">
    <property type="entry name" value="Trypsin"/>
    <property type="match status" value="2"/>
</dbReference>
<evidence type="ECO:0000313" key="12">
    <source>
        <dbReference type="Proteomes" id="UP000076407"/>
    </source>
</evidence>
<dbReference type="InterPro" id="IPR018114">
    <property type="entry name" value="TRYPSIN_HIS"/>
</dbReference>